<dbReference type="AlphaFoldDB" id="A0A081S9D4"/>
<dbReference type="EMBL" id="JPGW01000013">
    <property type="protein sequence ID" value="KER07537.1"/>
    <property type="molecule type" value="Genomic_DNA"/>
</dbReference>
<evidence type="ECO:0000313" key="3">
    <source>
        <dbReference type="Proteomes" id="UP000028067"/>
    </source>
</evidence>
<sequence length="43" mass="5125">MASTSHHLRKLANQNILGTRREGKIIYYFIKDEEIRDFFNQLG</sequence>
<dbReference type="GO" id="GO:0003700">
    <property type="term" value="F:DNA-binding transcription factor activity"/>
    <property type="evidence" value="ECO:0007669"/>
    <property type="project" value="InterPro"/>
</dbReference>
<name>A0A081S9D4_STRMT</name>
<dbReference type="InterPro" id="IPR036388">
    <property type="entry name" value="WH-like_DNA-bd_sf"/>
</dbReference>
<dbReference type="PROSITE" id="PS50987">
    <property type="entry name" value="HTH_ARSR_2"/>
    <property type="match status" value="1"/>
</dbReference>
<dbReference type="Gene3D" id="1.10.10.10">
    <property type="entry name" value="Winged helix-like DNA-binding domain superfamily/Winged helix DNA-binding domain"/>
    <property type="match status" value="1"/>
</dbReference>
<evidence type="ECO:0000259" key="1">
    <source>
        <dbReference type="PROSITE" id="PS50987"/>
    </source>
</evidence>
<dbReference type="SUPFAM" id="SSF46785">
    <property type="entry name" value="Winged helix' DNA-binding domain"/>
    <property type="match status" value="1"/>
</dbReference>
<proteinExistence type="predicted"/>
<feature type="domain" description="HTH arsR-type" evidence="1">
    <location>
        <begin position="1"/>
        <end position="43"/>
    </location>
</feature>
<evidence type="ECO:0000313" key="2">
    <source>
        <dbReference type="EMBL" id="KER07537.1"/>
    </source>
</evidence>
<dbReference type="Proteomes" id="UP000028067">
    <property type="component" value="Unassembled WGS sequence"/>
</dbReference>
<organism evidence="2 3">
    <name type="scientific">Streptococcus mitis</name>
    <dbReference type="NCBI Taxonomy" id="28037"/>
    <lineage>
        <taxon>Bacteria</taxon>
        <taxon>Bacillati</taxon>
        <taxon>Bacillota</taxon>
        <taxon>Bacilli</taxon>
        <taxon>Lactobacillales</taxon>
        <taxon>Streptococcaceae</taxon>
        <taxon>Streptococcus</taxon>
        <taxon>Streptococcus mitis group</taxon>
    </lineage>
</organism>
<gene>
    <name evidence="2" type="primary">cadX</name>
    <name evidence="2" type="ORF">SK271_1603</name>
</gene>
<dbReference type="InterPro" id="IPR036390">
    <property type="entry name" value="WH_DNA-bd_sf"/>
</dbReference>
<dbReference type="InterPro" id="IPR001845">
    <property type="entry name" value="HTH_ArsR_DNA-bd_dom"/>
</dbReference>
<comment type="caution">
    <text evidence="2">The sequence shown here is derived from an EMBL/GenBank/DDBJ whole genome shotgun (WGS) entry which is preliminary data.</text>
</comment>
<protein>
    <submittedName>
        <fullName evidence="2">Cadmium resistance accessory protein CadX</fullName>
    </submittedName>
</protein>
<accession>A0A081S9D4</accession>
<dbReference type="PATRIC" id="fig|28037.94.peg.1534"/>
<reference evidence="2 3" key="1">
    <citation type="submission" date="2014-05" db="EMBL/GenBank/DDBJ databases">
        <authorList>
            <person name="Daugherty S.C."/>
            <person name="Tallon L.J."/>
            <person name="Sadzewicz L."/>
            <person name="Kilian M."/>
            <person name="Tettelin H."/>
        </authorList>
    </citation>
    <scope>NUCLEOTIDE SEQUENCE [LARGE SCALE GENOMIC DNA]</scope>
    <source>
        <strain evidence="2 3">SK271</strain>
    </source>
</reference>